<accession>A0A176VYS5</accession>
<organism evidence="1 2">
    <name type="scientific">Marchantia polymorpha subsp. ruderalis</name>
    <dbReference type="NCBI Taxonomy" id="1480154"/>
    <lineage>
        <taxon>Eukaryota</taxon>
        <taxon>Viridiplantae</taxon>
        <taxon>Streptophyta</taxon>
        <taxon>Embryophyta</taxon>
        <taxon>Marchantiophyta</taxon>
        <taxon>Marchantiopsida</taxon>
        <taxon>Marchantiidae</taxon>
        <taxon>Marchantiales</taxon>
        <taxon>Marchantiaceae</taxon>
        <taxon>Marchantia</taxon>
    </lineage>
</organism>
<keyword evidence="2" id="KW-1185">Reference proteome</keyword>
<reference evidence="1" key="1">
    <citation type="submission" date="2016-03" db="EMBL/GenBank/DDBJ databases">
        <title>Mechanisms controlling the formation of the plant cell surface in tip-growing cells are functionally conserved among land plants.</title>
        <authorList>
            <person name="Honkanen S."/>
            <person name="Jones V.A."/>
            <person name="Morieri G."/>
            <person name="Champion C."/>
            <person name="Hetherington A.J."/>
            <person name="Kelly S."/>
            <person name="Saint-Marcoux D."/>
            <person name="Proust H."/>
            <person name="Prescott H."/>
            <person name="Dolan L."/>
        </authorList>
    </citation>
    <scope>NUCLEOTIDE SEQUENCE [LARGE SCALE GENOMIC DNA]</scope>
    <source>
        <tissue evidence="1">Whole gametophyte</tissue>
    </source>
</reference>
<dbReference type="Proteomes" id="UP000077202">
    <property type="component" value="Unassembled WGS sequence"/>
</dbReference>
<protein>
    <submittedName>
        <fullName evidence="1">Uncharacterized protein</fullName>
    </submittedName>
</protein>
<name>A0A176VYS5_MARPO</name>
<dbReference type="EMBL" id="LVLJ01002417">
    <property type="protein sequence ID" value="OAE25046.1"/>
    <property type="molecule type" value="Genomic_DNA"/>
</dbReference>
<sequence>MPRSGTINASSYSGTRKSYFALPFMAPVALPEHSFTCTNDITSRDLDRLVRQLRKQLDPHMDEDKRKWILNMIKDLTDRFDKHKTELGEFAAHLKKQTRADYVSVKTIQAIFHSLRDLPIHDPQFKKLLDLGKHGQQLDDSCMDF</sequence>
<gene>
    <name evidence="1" type="ORF">AXG93_1939s1030</name>
</gene>
<proteinExistence type="predicted"/>
<evidence type="ECO:0000313" key="1">
    <source>
        <dbReference type="EMBL" id="OAE25046.1"/>
    </source>
</evidence>
<evidence type="ECO:0000313" key="2">
    <source>
        <dbReference type="Proteomes" id="UP000077202"/>
    </source>
</evidence>
<dbReference type="AlphaFoldDB" id="A0A176VYS5"/>
<comment type="caution">
    <text evidence="1">The sequence shown here is derived from an EMBL/GenBank/DDBJ whole genome shotgun (WGS) entry which is preliminary data.</text>
</comment>